<dbReference type="EMBL" id="BKCJ011119447">
    <property type="protein sequence ID" value="GFC89173.1"/>
    <property type="molecule type" value="Genomic_DNA"/>
</dbReference>
<organism evidence="1">
    <name type="scientific">Tanacetum cinerariifolium</name>
    <name type="common">Dalmatian daisy</name>
    <name type="synonym">Chrysanthemum cinerariifolium</name>
    <dbReference type="NCBI Taxonomy" id="118510"/>
    <lineage>
        <taxon>Eukaryota</taxon>
        <taxon>Viridiplantae</taxon>
        <taxon>Streptophyta</taxon>
        <taxon>Embryophyta</taxon>
        <taxon>Tracheophyta</taxon>
        <taxon>Spermatophyta</taxon>
        <taxon>Magnoliopsida</taxon>
        <taxon>eudicotyledons</taxon>
        <taxon>Gunneridae</taxon>
        <taxon>Pentapetalae</taxon>
        <taxon>asterids</taxon>
        <taxon>campanulids</taxon>
        <taxon>Asterales</taxon>
        <taxon>Asteraceae</taxon>
        <taxon>Asteroideae</taxon>
        <taxon>Anthemideae</taxon>
        <taxon>Anthemidinae</taxon>
        <taxon>Tanacetum</taxon>
    </lineage>
</organism>
<protein>
    <recommendedName>
        <fullName evidence="2">Integrase, catalytic region, zinc finger, CCHC-type, peptidase aspartic, catalytic</fullName>
    </recommendedName>
</protein>
<evidence type="ECO:0008006" key="2">
    <source>
        <dbReference type="Google" id="ProtNLM"/>
    </source>
</evidence>
<dbReference type="AlphaFoldDB" id="A0A699RUD2"/>
<proteinExistence type="predicted"/>
<evidence type="ECO:0000313" key="1">
    <source>
        <dbReference type="EMBL" id="GFC89173.1"/>
    </source>
</evidence>
<gene>
    <name evidence="1" type="ORF">Tci_861143</name>
</gene>
<sequence length="237" mass="27060">MKFPNTLPPEWSKFVTDVKLVRDLHTTNIDQLYAYLGQHEYHANKVRLMHERTSDPLALVAHHQMNNSTYQQQQQSYDPHQLQPQASTYQSLQYATQYHPPQYASQAPSTTPLLLTYPSSDFQSSVNHNVYNPSSSMPRVEYAPAVYQQFEFSSPETRLVVLVFQKGNDLIDAINHMMSFLTSIVTLRYPSTNNQLRTSSNSRQQATINNGRVTIQPIQERKNSMTAGSSRPYTSGS</sequence>
<accession>A0A699RUD2</accession>
<comment type="caution">
    <text evidence="1">The sequence shown here is derived from an EMBL/GenBank/DDBJ whole genome shotgun (WGS) entry which is preliminary data.</text>
</comment>
<reference evidence="1" key="1">
    <citation type="journal article" date="2019" name="Sci. Rep.">
        <title>Draft genome of Tanacetum cinerariifolium, the natural source of mosquito coil.</title>
        <authorList>
            <person name="Yamashiro T."/>
            <person name="Shiraishi A."/>
            <person name="Satake H."/>
            <person name="Nakayama K."/>
        </authorList>
    </citation>
    <scope>NUCLEOTIDE SEQUENCE</scope>
</reference>
<feature type="non-terminal residue" evidence="1">
    <location>
        <position position="237"/>
    </location>
</feature>
<name>A0A699RUD2_TANCI</name>